<comment type="similarity">
    <text evidence="8">Belongs to the TRAFAC class dynamin-like GTPase superfamily. GB1/RHD3 GTPase family.</text>
</comment>
<evidence type="ECO:0000313" key="12">
    <source>
        <dbReference type="EMBL" id="KAK6150198.1"/>
    </source>
</evidence>
<dbReference type="Pfam" id="PF20428">
    <property type="entry name" value="Sey1_3HB"/>
    <property type="match status" value="1"/>
</dbReference>
<keyword evidence="6" id="KW-0342">GTP-binding</keyword>
<evidence type="ECO:0000256" key="8">
    <source>
        <dbReference type="PROSITE-ProRule" id="PRU01052"/>
    </source>
</evidence>
<dbReference type="Proteomes" id="UP001318860">
    <property type="component" value="Unassembled WGS sequence"/>
</dbReference>
<comment type="caution">
    <text evidence="12">The sequence shown here is derived from an EMBL/GenBank/DDBJ whole genome shotgun (WGS) entry which is preliminary data.</text>
</comment>
<dbReference type="InterPro" id="IPR030386">
    <property type="entry name" value="G_GB1_RHD3_dom"/>
</dbReference>
<keyword evidence="4" id="KW-0256">Endoplasmic reticulum</keyword>
<evidence type="ECO:0000256" key="3">
    <source>
        <dbReference type="ARBA" id="ARBA00022801"/>
    </source>
</evidence>
<organism evidence="12 13">
    <name type="scientific">Rehmannia glutinosa</name>
    <name type="common">Chinese foxglove</name>
    <dbReference type="NCBI Taxonomy" id="99300"/>
    <lineage>
        <taxon>Eukaryota</taxon>
        <taxon>Viridiplantae</taxon>
        <taxon>Streptophyta</taxon>
        <taxon>Embryophyta</taxon>
        <taxon>Tracheophyta</taxon>
        <taxon>Spermatophyta</taxon>
        <taxon>Magnoliopsida</taxon>
        <taxon>eudicotyledons</taxon>
        <taxon>Gunneridae</taxon>
        <taxon>Pentapetalae</taxon>
        <taxon>asterids</taxon>
        <taxon>lamiids</taxon>
        <taxon>Lamiales</taxon>
        <taxon>Orobanchaceae</taxon>
        <taxon>Rehmannieae</taxon>
        <taxon>Rehmannia</taxon>
    </lineage>
</organism>
<dbReference type="InterPro" id="IPR008803">
    <property type="entry name" value="RHD3/Sey1"/>
</dbReference>
<dbReference type="Pfam" id="PF05879">
    <property type="entry name" value="RHD3_GTPase"/>
    <property type="match status" value="1"/>
</dbReference>
<protein>
    <recommendedName>
        <fullName evidence="11">GB1/RHD3-type G domain-containing protein</fullName>
    </recommendedName>
</protein>
<feature type="compositionally biased region" description="Low complexity" evidence="9">
    <location>
        <begin position="772"/>
        <end position="796"/>
    </location>
</feature>
<proteinExistence type="inferred from homology"/>
<evidence type="ECO:0000256" key="9">
    <source>
        <dbReference type="SAM" id="MobiDB-lite"/>
    </source>
</evidence>
<evidence type="ECO:0000256" key="4">
    <source>
        <dbReference type="ARBA" id="ARBA00022824"/>
    </source>
</evidence>
<feature type="domain" description="GB1/RHD3-type G" evidence="11">
    <location>
        <begin position="60"/>
        <end position="241"/>
    </location>
</feature>
<name>A0ABR0WTD6_REHGL</name>
<evidence type="ECO:0000256" key="5">
    <source>
        <dbReference type="ARBA" id="ARBA00022989"/>
    </source>
</evidence>
<keyword evidence="2" id="KW-0547">Nucleotide-binding</keyword>
<dbReference type="Gene3D" id="3.40.50.300">
    <property type="entry name" value="P-loop containing nucleotide triphosphate hydrolases"/>
    <property type="match status" value="1"/>
</dbReference>
<feature type="transmembrane region" description="Helical" evidence="10">
    <location>
        <begin position="696"/>
        <end position="714"/>
    </location>
</feature>
<evidence type="ECO:0000256" key="10">
    <source>
        <dbReference type="SAM" id="Phobius"/>
    </source>
</evidence>
<dbReference type="InterPro" id="IPR027417">
    <property type="entry name" value="P-loop_NTPase"/>
</dbReference>
<feature type="compositionally biased region" description="Polar residues" evidence="9">
    <location>
        <begin position="757"/>
        <end position="771"/>
    </location>
</feature>
<evidence type="ECO:0000313" key="13">
    <source>
        <dbReference type="Proteomes" id="UP001318860"/>
    </source>
</evidence>
<accession>A0ABR0WTD6</accession>
<reference evidence="12 13" key="1">
    <citation type="journal article" date="2021" name="Comput. Struct. Biotechnol. J.">
        <title>De novo genome assembly of the potent medicinal plant Rehmannia glutinosa using nanopore technology.</title>
        <authorList>
            <person name="Ma L."/>
            <person name="Dong C."/>
            <person name="Song C."/>
            <person name="Wang X."/>
            <person name="Zheng X."/>
            <person name="Niu Y."/>
            <person name="Chen S."/>
            <person name="Feng W."/>
        </authorList>
    </citation>
    <scope>NUCLEOTIDE SEQUENCE [LARGE SCALE GENOMIC DNA]</scope>
    <source>
        <strain evidence="12">DH-2019</strain>
    </source>
</reference>
<keyword evidence="1 10" id="KW-0812">Transmembrane</keyword>
<dbReference type="InterPro" id="IPR046758">
    <property type="entry name" value="Sey1/RHD3-like_3HB"/>
</dbReference>
<evidence type="ECO:0000256" key="2">
    <source>
        <dbReference type="ARBA" id="ARBA00022741"/>
    </source>
</evidence>
<keyword evidence="5 10" id="KW-1133">Transmembrane helix</keyword>
<dbReference type="PANTHER" id="PTHR45923">
    <property type="entry name" value="PROTEIN SEY1"/>
    <property type="match status" value="1"/>
</dbReference>
<keyword evidence="3" id="KW-0378">Hydrolase</keyword>
<dbReference type="SUPFAM" id="SSF52540">
    <property type="entry name" value="P-loop containing nucleoside triphosphate hydrolases"/>
    <property type="match status" value="1"/>
</dbReference>
<feature type="region of interest" description="Disordered" evidence="9">
    <location>
        <begin position="754"/>
        <end position="816"/>
    </location>
</feature>
<keyword evidence="13" id="KW-1185">Reference proteome</keyword>
<dbReference type="CDD" id="cd01851">
    <property type="entry name" value="GBP"/>
    <property type="match status" value="1"/>
</dbReference>
<dbReference type="EMBL" id="JABTTQ020000009">
    <property type="protein sequence ID" value="KAK6150198.1"/>
    <property type="molecule type" value="Genomic_DNA"/>
</dbReference>
<evidence type="ECO:0000256" key="6">
    <source>
        <dbReference type="ARBA" id="ARBA00023134"/>
    </source>
</evidence>
<dbReference type="PANTHER" id="PTHR45923:SF20">
    <property type="entry name" value="PROTEIN ROOT HAIR DEFECTIVE 3 HOMOLOG 2"/>
    <property type="match status" value="1"/>
</dbReference>
<dbReference type="PROSITE" id="PS51715">
    <property type="entry name" value="G_GB1_RHD3"/>
    <property type="match status" value="1"/>
</dbReference>
<evidence type="ECO:0000256" key="1">
    <source>
        <dbReference type="ARBA" id="ARBA00022692"/>
    </source>
</evidence>
<gene>
    <name evidence="12" type="ORF">DH2020_017723</name>
</gene>
<sequence>MPEMARDAFPTQLIAGDGEFNSAGLRSFINSVKLHDCGLSYAVVAIMGPQSSVTCLAYRSTGKSTLLNHLFYTSFREMDAFRGRNQTTKGVWIAKAVGIEPFTIVMDLEGTDGRERGHDDTTFEKQSALFALAVADIVLINMWCHDIGREQAANKPLLRTVFQVMMRLFSPRKTTLLFVIRDKTKTPFEYLEPILREDIQKVEVTALSSYEEKEERFKEEVAQLRQRFFHSISPGGLAGDRRGVVPASGFSFSAEQIWKVIKENKDLDLPAHKIMVATVRCEEIANEKFSRLASDKDWLALEQDVQTGAISGFGKSISSILKKYLSEYDVESIYFEEDVRNAKRKYLESKALQLVHPSYVAMLGHLRSNAFESFKTRLEQFLGRGEGFAAAVRTCQQSSMLEFDRGCLDAAIEQADWDASKVRDKLHRDIEAHASLIRSERLSEVIAEYERRLSAALIEPLESLFEAGGTNTWASIRSLLKRESNVAASAFSSAIAGYELDQATVDNMVRNLKEYARKLVWRKSREEAGKVLIRMKDRFANVFNHDKDSMPRVWTGKEDIRAITKEARCESLKLLSTMAAVRLDERKDTIENVLFSALVDRTDPVPSRIRGTGVSGDPLASSTWEEVPPEETLITPVQCKALWKQFNAETEYTVTQAISAQEAYKRGNNWLPPPWAILAMIVLGFNEFMLLLRNPLYLLVIFVTFLLGKAIWVQTDIPGLFQNGIVAGLLALSTRFLPTLMNILGKLVAEGHDNSAARPQQRTSQSFRNQKQQSDSVSSSTPESSVSSVSTETGQEYSSPQIRNRRATHLEENEIS</sequence>
<evidence type="ECO:0000256" key="7">
    <source>
        <dbReference type="ARBA" id="ARBA00023136"/>
    </source>
</evidence>
<evidence type="ECO:0000259" key="11">
    <source>
        <dbReference type="PROSITE" id="PS51715"/>
    </source>
</evidence>
<keyword evidence="7 10" id="KW-0472">Membrane</keyword>